<protein>
    <recommendedName>
        <fullName evidence="3">N-acetyltransferase domain-containing protein</fullName>
    </recommendedName>
</protein>
<evidence type="ECO:0008006" key="3">
    <source>
        <dbReference type="Google" id="ProtNLM"/>
    </source>
</evidence>
<proteinExistence type="predicted"/>
<gene>
    <name evidence="1" type="ORF">BGZ96_009363</name>
</gene>
<dbReference type="CDD" id="cd04301">
    <property type="entry name" value="NAT_SF"/>
    <property type="match status" value="1"/>
</dbReference>
<keyword evidence="2" id="KW-1185">Reference proteome</keyword>
<evidence type="ECO:0000313" key="2">
    <source>
        <dbReference type="Proteomes" id="UP001194696"/>
    </source>
</evidence>
<dbReference type="SUPFAM" id="SSF55729">
    <property type="entry name" value="Acyl-CoA N-acyltransferases (Nat)"/>
    <property type="match status" value="1"/>
</dbReference>
<dbReference type="Proteomes" id="UP001194696">
    <property type="component" value="Unassembled WGS sequence"/>
</dbReference>
<dbReference type="Pfam" id="PF13527">
    <property type="entry name" value="Acetyltransf_9"/>
    <property type="match status" value="1"/>
</dbReference>
<evidence type="ECO:0000313" key="1">
    <source>
        <dbReference type="EMBL" id="KAG0286552.1"/>
    </source>
</evidence>
<name>A0ABQ7JYG4_9FUNG</name>
<dbReference type="InterPro" id="IPR016181">
    <property type="entry name" value="Acyl_CoA_acyltransferase"/>
</dbReference>
<comment type="caution">
    <text evidence="1">The sequence shown here is derived from an EMBL/GenBank/DDBJ whole genome shotgun (WGS) entry which is preliminary data.</text>
</comment>
<sequence>MADSQDVQDLVGDSFKWLELVKPLEPGVIPGSNESLKQARRLLTRKNATMSEFSYALVEDTKRRVTDKNPIVACASIHRVRAYYGKVKLFFGKPELIATDPEYRNRGLVRKLLYEMIHRI</sequence>
<dbReference type="Gene3D" id="3.40.630.30">
    <property type="match status" value="1"/>
</dbReference>
<dbReference type="EMBL" id="JAAAIM010000564">
    <property type="protein sequence ID" value="KAG0286552.1"/>
    <property type="molecule type" value="Genomic_DNA"/>
</dbReference>
<reference evidence="1 2" key="1">
    <citation type="journal article" date="2020" name="Fungal Divers.">
        <title>Resolving the Mortierellaceae phylogeny through synthesis of multi-gene phylogenetics and phylogenomics.</title>
        <authorList>
            <person name="Vandepol N."/>
            <person name="Liber J."/>
            <person name="Desiro A."/>
            <person name="Na H."/>
            <person name="Kennedy M."/>
            <person name="Barry K."/>
            <person name="Grigoriev I.V."/>
            <person name="Miller A.N."/>
            <person name="O'Donnell K."/>
            <person name="Stajich J.E."/>
            <person name="Bonito G."/>
        </authorList>
    </citation>
    <scope>NUCLEOTIDE SEQUENCE [LARGE SCALE GENOMIC DNA]</scope>
    <source>
        <strain evidence="1 2">AD045</strain>
    </source>
</reference>
<accession>A0ABQ7JYG4</accession>
<organism evidence="1 2">
    <name type="scientific">Linnemannia gamsii</name>
    <dbReference type="NCBI Taxonomy" id="64522"/>
    <lineage>
        <taxon>Eukaryota</taxon>
        <taxon>Fungi</taxon>
        <taxon>Fungi incertae sedis</taxon>
        <taxon>Mucoromycota</taxon>
        <taxon>Mortierellomycotina</taxon>
        <taxon>Mortierellomycetes</taxon>
        <taxon>Mortierellales</taxon>
        <taxon>Mortierellaceae</taxon>
        <taxon>Linnemannia</taxon>
    </lineage>
</organism>